<gene>
    <name evidence="2" type="ORF">EDD31_1341</name>
</gene>
<accession>A0A3N2BCK2</accession>
<reference evidence="2 3" key="1">
    <citation type="submission" date="2018-11" db="EMBL/GenBank/DDBJ databases">
        <title>Sequencing the genomes of 1000 actinobacteria strains.</title>
        <authorList>
            <person name="Klenk H.-P."/>
        </authorList>
    </citation>
    <scope>NUCLEOTIDE SEQUENCE [LARGE SCALE GENOMIC DNA]</scope>
    <source>
        <strain evidence="2 3">DSM 11294</strain>
    </source>
</reference>
<feature type="transmembrane region" description="Helical" evidence="1">
    <location>
        <begin position="5"/>
        <end position="23"/>
    </location>
</feature>
<dbReference type="OrthoDB" id="4773693at2"/>
<dbReference type="AlphaFoldDB" id="A0A3N2BCK2"/>
<dbReference type="RefSeq" id="WP_148058886.1">
    <property type="nucleotide sequence ID" value="NZ_RKHK01000001.1"/>
</dbReference>
<proteinExistence type="predicted"/>
<evidence type="ECO:0000256" key="1">
    <source>
        <dbReference type="SAM" id="Phobius"/>
    </source>
</evidence>
<keyword evidence="1" id="KW-1133">Transmembrane helix</keyword>
<dbReference type="GO" id="GO:0008324">
    <property type="term" value="F:monoatomic cation transmembrane transporter activity"/>
    <property type="evidence" value="ECO:0007669"/>
    <property type="project" value="InterPro"/>
</dbReference>
<dbReference type="Proteomes" id="UP000280668">
    <property type="component" value="Unassembled WGS sequence"/>
</dbReference>
<keyword evidence="1" id="KW-0812">Transmembrane</keyword>
<feature type="transmembrane region" description="Helical" evidence="1">
    <location>
        <begin position="29"/>
        <end position="48"/>
    </location>
</feature>
<dbReference type="Pfam" id="PF01899">
    <property type="entry name" value="MNHE"/>
    <property type="match status" value="1"/>
</dbReference>
<dbReference type="InterPro" id="IPR002758">
    <property type="entry name" value="Cation_antiport_E"/>
</dbReference>
<keyword evidence="1" id="KW-0472">Membrane</keyword>
<name>A0A3N2BCK2_9MICO</name>
<dbReference type="EMBL" id="RKHK01000001">
    <property type="protein sequence ID" value="ROR72976.1"/>
    <property type="molecule type" value="Genomic_DNA"/>
</dbReference>
<evidence type="ECO:0000313" key="2">
    <source>
        <dbReference type="EMBL" id="ROR72976.1"/>
    </source>
</evidence>
<dbReference type="GO" id="GO:0016020">
    <property type="term" value="C:membrane"/>
    <property type="evidence" value="ECO:0007669"/>
    <property type="project" value="InterPro"/>
</dbReference>
<organism evidence="2 3">
    <name type="scientific">Bogoriella caseilytica</name>
    <dbReference type="NCBI Taxonomy" id="56055"/>
    <lineage>
        <taxon>Bacteria</taxon>
        <taxon>Bacillati</taxon>
        <taxon>Actinomycetota</taxon>
        <taxon>Actinomycetes</taxon>
        <taxon>Micrococcales</taxon>
        <taxon>Bogoriellaceae</taxon>
        <taxon>Bogoriella</taxon>
    </lineage>
</organism>
<sequence>MTRWIAATAARALVLGVLWVVLAGWDADYALYGVVGVGLATACSLALLPPRGQVRVATWPRRAWHTVVLLAWFAGKSAAGGADVAARALRRPVAVDPAVVRAPVRLPEGHARQLALLMMNLMPGSMVQRVLPGEGEMGAGAEGGAEGVAAPENAVVGPDRAAGPTVELHTLAVSLKPAEQWEQLQRRVGAALGEELAGLEPHAT</sequence>
<keyword evidence="3" id="KW-1185">Reference proteome</keyword>
<evidence type="ECO:0000313" key="3">
    <source>
        <dbReference type="Proteomes" id="UP000280668"/>
    </source>
</evidence>
<protein>
    <submittedName>
        <fullName evidence="2">Multicomponent Na+:H+ antiporter subunit E</fullName>
    </submittedName>
</protein>
<comment type="caution">
    <text evidence="2">The sequence shown here is derived from an EMBL/GenBank/DDBJ whole genome shotgun (WGS) entry which is preliminary data.</text>
</comment>